<evidence type="ECO:0000256" key="5">
    <source>
        <dbReference type="HAMAP-Rule" id="MF_01334"/>
    </source>
</evidence>
<evidence type="ECO:0000256" key="1">
    <source>
        <dbReference type="ARBA" id="ARBA00022730"/>
    </source>
</evidence>
<reference evidence="9 10" key="1">
    <citation type="submission" date="2012-07" db="EMBL/GenBank/DDBJ databases">
        <authorList>
            <person name="Durkin A.S."/>
            <person name="McCorrison J."/>
            <person name="Torralba M."/>
            <person name="Gillis M."/>
            <person name="Methe B."/>
            <person name="Sutton G."/>
            <person name="Nelson K.E."/>
        </authorList>
    </citation>
    <scope>NUCLEOTIDE SEQUENCE [LARGE SCALE GENOMIC DNA]</scope>
    <source>
        <strain evidence="10">ATCC 12104 / DSM 43013 / CCUG 2238 / JCM 8349 / NCTC 10301 / Howell 279</strain>
    </source>
</reference>
<keyword evidence="2 5" id="KW-0694">RNA-binding</keyword>
<comment type="similarity">
    <text evidence="5">Belongs to the bacterial ribosomal protein bL25 family. CTC subfamily.</text>
</comment>
<dbReference type="AlphaFoldDB" id="J3F1Y7"/>
<dbReference type="Gene3D" id="2.40.240.10">
    <property type="entry name" value="Ribosomal Protein L25, Chain P"/>
    <property type="match status" value="1"/>
</dbReference>
<evidence type="ECO:0000313" key="10">
    <source>
        <dbReference type="Proteomes" id="UP000007814"/>
    </source>
</evidence>
<dbReference type="Pfam" id="PF14693">
    <property type="entry name" value="Ribosomal_TL5_C"/>
    <property type="match status" value="1"/>
</dbReference>
<dbReference type="HAMAP" id="MF_01334">
    <property type="entry name" value="Ribosomal_bL25_CTC"/>
    <property type="match status" value="1"/>
</dbReference>
<organism evidence="9 10">
    <name type="scientific">Actinomyces naeslundii (strain ATCC 12104 / DSM 43013 / CCUG 2238 / JCM 8349 / NCTC 10301 / Howell 279)</name>
    <dbReference type="NCBI Taxonomy" id="1115803"/>
    <lineage>
        <taxon>Bacteria</taxon>
        <taxon>Bacillati</taxon>
        <taxon>Actinomycetota</taxon>
        <taxon>Actinomycetes</taxon>
        <taxon>Actinomycetales</taxon>
        <taxon>Actinomycetaceae</taxon>
        <taxon>Actinomyces</taxon>
    </lineage>
</organism>
<feature type="domain" description="Large ribosomal subunit protein bL25 L25" evidence="7">
    <location>
        <begin position="43"/>
        <end position="129"/>
    </location>
</feature>
<dbReference type="InterPro" id="IPR020930">
    <property type="entry name" value="Ribosomal_uL5_bac-type"/>
</dbReference>
<dbReference type="CDD" id="cd00495">
    <property type="entry name" value="Ribosomal_L25_TL5_CTC"/>
    <property type="match status" value="1"/>
</dbReference>
<feature type="domain" description="Large ribosomal subunit protein bL25 beta" evidence="8">
    <location>
        <begin position="138"/>
        <end position="215"/>
    </location>
</feature>
<dbReference type="PANTHER" id="PTHR33284">
    <property type="entry name" value="RIBOSOMAL PROTEIN L25/GLN-TRNA SYNTHETASE, ANTI-CODON-BINDING DOMAIN-CONTAINING PROTEIN"/>
    <property type="match status" value="1"/>
</dbReference>
<feature type="region of interest" description="Disordered" evidence="6">
    <location>
        <begin position="1"/>
        <end position="27"/>
    </location>
</feature>
<evidence type="ECO:0000256" key="6">
    <source>
        <dbReference type="SAM" id="MobiDB-lite"/>
    </source>
</evidence>
<keyword evidence="4 5" id="KW-0687">Ribonucleoprotein</keyword>
<keyword evidence="1 5" id="KW-0699">rRNA-binding</keyword>
<dbReference type="Gene3D" id="2.170.120.20">
    <property type="entry name" value="Ribosomal protein L25, beta domain"/>
    <property type="match status" value="1"/>
</dbReference>
<comment type="subunit">
    <text evidence="5">Part of the 50S ribosomal subunit; part of the 5S rRNA/L5/L18/L25 subcomplex. Contacts the 5S rRNA. Binds to the 5S rRNA independently of L5 and L18.</text>
</comment>
<proteinExistence type="inferred from homology"/>
<evidence type="ECO:0000256" key="4">
    <source>
        <dbReference type="ARBA" id="ARBA00023274"/>
    </source>
</evidence>
<keyword evidence="3 5" id="KW-0689">Ribosomal protein</keyword>
<dbReference type="NCBIfam" id="NF004131">
    <property type="entry name" value="PRK05618.2-1"/>
    <property type="match status" value="1"/>
</dbReference>
<dbReference type="NCBIfam" id="TIGR00731">
    <property type="entry name" value="bL25_bact_ctc"/>
    <property type="match status" value="1"/>
</dbReference>
<dbReference type="InterPro" id="IPR020056">
    <property type="entry name" value="Rbsml_bL25/Gln-tRNA_synth_N"/>
</dbReference>
<evidence type="ECO:0000256" key="2">
    <source>
        <dbReference type="ARBA" id="ARBA00022884"/>
    </source>
</evidence>
<dbReference type="SUPFAM" id="SSF50715">
    <property type="entry name" value="Ribosomal protein L25-like"/>
    <property type="match status" value="1"/>
</dbReference>
<dbReference type="GO" id="GO:0022625">
    <property type="term" value="C:cytosolic large ribosomal subunit"/>
    <property type="evidence" value="ECO:0007669"/>
    <property type="project" value="TreeGrafter"/>
</dbReference>
<dbReference type="Pfam" id="PF01386">
    <property type="entry name" value="Ribosomal_L25p"/>
    <property type="match status" value="1"/>
</dbReference>
<dbReference type="InterPro" id="IPR011035">
    <property type="entry name" value="Ribosomal_bL25/Gln-tRNA_synth"/>
</dbReference>
<name>J3F1Y7_ACTNH</name>
<dbReference type="GO" id="GO:0003735">
    <property type="term" value="F:structural constituent of ribosome"/>
    <property type="evidence" value="ECO:0007669"/>
    <property type="project" value="InterPro"/>
</dbReference>
<evidence type="ECO:0000259" key="8">
    <source>
        <dbReference type="Pfam" id="PF14693"/>
    </source>
</evidence>
<evidence type="ECO:0000259" key="7">
    <source>
        <dbReference type="Pfam" id="PF01386"/>
    </source>
</evidence>
<dbReference type="EMBL" id="ALJK01000161">
    <property type="protein sequence ID" value="EJN84202.1"/>
    <property type="molecule type" value="Genomic_DNA"/>
</dbReference>
<dbReference type="GO" id="GO:0008097">
    <property type="term" value="F:5S rRNA binding"/>
    <property type="evidence" value="ECO:0007669"/>
    <property type="project" value="InterPro"/>
</dbReference>
<sequence length="239" mass="25289">MIDVVVPGGTARRRAQPDHHQPRGTGPRLIRKESLMANNAITLKAQDRTEFGKGSARQARRAGQVPVVVYGHGTEPRHLLLEEHATRLALRNNDNALVELDIDGGETLLALAKDVQRHPIRPGVQHVDFLLVNRNERVDVEVPVTVIGTAAPGTMHMIEAVTVMVSAPAVSVPEAIEVDITGVAAGTVLTIADITLPEGVEAVSDAETAVVNVANEHAVASEVPEVVPAEGDDAEAAAE</sequence>
<evidence type="ECO:0000256" key="3">
    <source>
        <dbReference type="ARBA" id="ARBA00022980"/>
    </source>
</evidence>
<accession>J3F1Y7</accession>
<dbReference type="eggNOG" id="COG1825">
    <property type="taxonomic scope" value="Bacteria"/>
</dbReference>
<dbReference type="InterPro" id="IPR029751">
    <property type="entry name" value="Ribosomal_L25_dom"/>
</dbReference>
<dbReference type="InterPro" id="IPR001021">
    <property type="entry name" value="Ribosomal_bL25_long"/>
</dbReference>
<dbReference type="GO" id="GO:0006412">
    <property type="term" value="P:translation"/>
    <property type="evidence" value="ECO:0007669"/>
    <property type="project" value="UniProtKB-UniRule"/>
</dbReference>
<evidence type="ECO:0000313" key="9">
    <source>
        <dbReference type="EMBL" id="EJN84202.1"/>
    </source>
</evidence>
<dbReference type="Proteomes" id="UP000007814">
    <property type="component" value="Unassembled WGS sequence"/>
</dbReference>
<comment type="caution">
    <text evidence="9">The sequence shown here is derived from an EMBL/GenBank/DDBJ whole genome shotgun (WGS) entry which is preliminary data.</text>
</comment>
<dbReference type="PANTHER" id="PTHR33284:SF1">
    <property type="entry name" value="RIBOSOMAL PROTEIN L25_GLN-TRNA SYNTHETASE, ANTI-CODON-BINDING DOMAIN-CONTAINING PROTEIN"/>
    <property type="match status" value="1"/>
</dbReference>
<comment type="function">
    <text evidence="5">This is one of the proteins that binds to the 5S RNA in the ribosome where it forms part of the central protuberance.</text>
</comment>
<protein>
    <recommendedName>
        <fullName evidence="5">Large ribosomal subunit protein bL25</fullName>
    </recommendedName>
    <alternativeName>
        <fullName evidence="5">General stress protein CTC</fullName>
    </alternativeName>
</protein>
<dbReference type="PATRIC" id="fig|1115803.3.peg.1931"/>
<dbReference type="InterPro" id="IPR037121">
    <property type="entry name" value="Ribosomal_bL25_C"/>
</dbReference>
<dbReference type="InterPro" id="IPR020057">
    <property type="entry name" value="Ribosomal_bL25_b-dom"/>
</dbReference>
<gene>
    <name evidence="5" type="primary">rplY</name>
    <name evidence="5" type="synonym">ctc</name>
    <name evidence="9" type="ORF">HMPREF1129_1571</name>
</gene>